<dbReference type="EMBL" id="FOHE01000019">
    <property type="protein sequence ID" value="SET66261.1"/>
    <property type="molecule type" value="Genomic_DNA"/>
</dbReference>
<gene>
    <name evidence="2" type="ORF">SAMN05216389_11938</name>
</gene>
<dbReference type="RefSeq" id="WP_090871844.1">
    <property type="nucleotide sequence ID" value="NZ_FOHE01000019.1"/>
</dbReference>
<dbReference type="AlphaFoldDB" id="A0A1I0G5Z0"/>
<name>A0A1I0G5Z0_9BACI</name>
<dbReference type="OrthoDB" id="569879at2"/>
<sequence length="159" mass="18572">MELKPHEKTLELLQLQVLDSRISSNHTMKEGVQTDLKVKLAEVKGEEALKYPLGFLEEGKYFILHNLRIPDNNGYFQIDTLVLSERYLLILEAKNWYGTLLFNRNGQVTRIDDDAKEEGFQNPIVQAKMQRYRLQRWLNNKGLAIYRLNILLSLVSPLQ</sequence>
<keyword evidence="3" id="KW-1185">Reference proteome</keyword>
<feature type="domain" description="NERD" evidence="1">
    <location>
        <begin position="41"/>
        <end position="157"/>
    </location>
</feature>
<reference evidence="2 3" key="1">
    <citation type="submission" date="2016-10" db="EMBL/GenBank/DDBJ databases">
        <authorList>
            <person name="de Groot N.N."/>
        </authorList>
    </citation>
    <scope>NUCLEOTIDE SEQUENCE [LARGE SCALE GENOMIC DNA]</scope>
    <source>
        <strain evidence="2 3">IBRC-M 10780</strain>
    </source>
</reference>
<evidence type="ECO:0000313" key="2">
    <source>
        <dbReference type="EMBL" id="SET66261.1"/>
    </source>
</evidence>
<evidence type="ECO:0000313" key="3">
    <source>
        <dbReference type="Proteomes" id="UP000198618"/>
    </source>
</evidence>
<organism evidence="2 3">
    <name type="scientific">Oceanobacillus limi</name>
    <dbReference type="NCBI Taxonomy" id="930131"/>
    <lineage>
        <taxon>Bacteria</taxon>
        <taxon>Bacillati</taxon>
        <taxon>Bacillota</taxon>
        <taxon>Bacilli</taxon>
        <taxon>Bacillales</taxon>
        <taxon>Bacillaceae</taxon>
        <taxon>Oceanobacillus</taxon>
    </lineage>
</organism>
<protein>
    <submittedName>
        <fullName evidence="2">Nuclease-related domain-containing protein</fullName>
    </submittedName>
</protein>
<evidence type="ECO:0000259" key="1">
    <source>
        <dbReference type="PROSITE" id="PS50965"/>
    </source>
</evidence>
<dbReference type="PROSITE" id="PS50965">
    <property type="entry name" value="NERD"/>
    <property type="match status" value="1"/>
</dbReference>
<dbReference type="InterPro" id="IPR011528">
    <property type="entry name" value="NERD"/>
</dbReference>
<proteinExistence type="predicted"/>
<dbReference type="STRING" id="930131.SAMN05216389_11938"/>
<accession>A0A1I0G5Z0</accession>
<dbReference type="Proteomes" id="UP000198618">
    <property type="component" value="Unassembled WGS sequence"/>
</dbReference>
<dbReference type="Pfam" id="PF08378">
    <property type="entry name" value="NERD"/>
    <property type="match status" value="1"/>
</dbReference>